<feature type="compositionally biased region" description="Low complexity" evidence="8">
    <location>
        <begin position="697"/>
        <end position="714"/>
    </location>
</feature>
<feature type="compositionally biased region" description="Polar residues" evidence="8">
    <location>
        <begin position="98"/>
        <end position="108"/>
    </location>
</feature>
<dbReference type="SMART" id="SM00066">
    <property type="entry name" value="GAL4"/>
    <property type="match status" value="1"/>
</dbReference>
<feature type="region of interest" description="Disordered" evidence="8">
    <location>
        <begin position="856"/>
        <end position="908"/>
    </location>
</feature>
<dbReference type="AlphaFoldDB" id="W9Z295"/>
<dbReference type="PROSITE" id="PS50048">
    <property type="entry name" value="ZN2_CY6_FUNGAL_2"/>
    <property type="match status" value="1"/>
</dbReference>
<feature type="compositionally biased region" description="Low complexity" evidence="8">
    <location>
        <begin position="675"/>
        <end position="689"/>
    </location>
</feature>
<dbReference type="EMBL" id="AMWN01000004">
    <property type="protein sequence ID" value="EXJ88634.1"/>
    <property type="molecule type" value="Genomic_DNA"/>
</dbReference>
<dbReference type="GO" id="GO:0006351">
    <property type="term" value="P:DNA-templated transcription"/>
    <property type="evidence" value="ECO:0007669"/>
    <property type="project" value="InterPro"/>
</dbReference>
<dbReference type="GeneID" id="19160439"/>
<dbReference type="CDD" id="cd12148">
    <property type="entry name" value="fungal_TF_MHR"/>
    <property type="match status" value="1"/>
</dbReference>
<dbReference type="eggNOG" id="ENOG502QVF9">
    <property type="taxonomic scope" value="Eukaryota"/>
</dbReference>
<evidence type="ECO:0000256" key="5">
    <source>
        <dbReference type="ARBA" id="ARBA00023125"/>
    </source>
</evidence>
<comment type="subcellular location">
    <subcellularLocation>
        <location evidence="1">Nucleus</location>
    </subcellularLocation>
</comment>
<evidence type="ECO:0000256" key="8">
    <source>
        <dbReference type="SAM" id="MobiDB-lite"/>
    </source>
</evidence>
<reference evidence="10 11" key="1">
    <citation type="submission" date="2013-03" db="EMBL/GenBank/DDBJ databases">
        <title>The Genome Sequence of Capronia coronata CBS 617.96.</title>
        <authorList>
            <consortium name="The Broad Institute Genomics Platform"/>
            <person name="Cuomo C."/>
            <person name="de Hoog S."/>
            <person name="Gorbushina A."/>
            <person name="Walker B."/>
            <person name="Young S.K."/>
            <person name="Zeng Q."/>
            <person name="Gargeya S."/>
            <person name="Fitzgerald M."/>
            <person name="Haas B."/>
            <person name="Abouelleil A."/>
            <person name="Allen A.W."/>
            <person name="Alvarado L."/>
            <person name="Arachchi H.M."/>
            <person name="Berlin A.M."/>
            <person name="Chapman S.B."/>
            <person name="Gainer-Dewar J."/>
            <person name="Goldberg J."/>
            <person name="Griggs A."/>
            <person name="Gujja S."/>
            <person name="Hansen M."/>
            <person name="Howarth C."/>
            <person name="Imamovic A."/>
            <person name="Ireland A."/>
            <person name="Larimer J."/>
            <person name="McCowan C."/>
            <person name="Murphy C."/>
            <person name="Pearson M."/>
            <person name="Poon T.W."/>
            <person name="Priest M."/>
            <person name="Roberts A."/>
            <person name="Saif S."/>
            <person name="Shea T."/>
            <person name="Sisk P."/>
            <person name="Sykes S."/>
            <person name="Wortman J."/>
            <person name="Nusbaum C."/>
            <person name="Birren B."/>
        </authorList>
    </citation>
    <scope>NUCLEOTIDE SEQUENCE [LARGE SCALE GENOMIC DNA]</scope>
    <source>
        <strain evidence="10 11">CBS 617.96</strain>
    </source>
</reference>
<evidence type="ECO:0000256" key="6">
    <source>
        <dbReference type="ARBA" id="ARBA00023163"/>
    </source>
</evidence>
<organism evidence="10 11">
    <name type="scientific">Capronia coronata CBS 617.96</name>
    <dbReference type="NCBI Taxonomy" id="1182541"/>
    <lineage>
        <taxon>Eukaryota</taxon>
        <taxon>Fungi</taxon>
        <taxon>Dikarya</taxon>
        <taxon>Ascomycota</taxon>
        <taxon>Pezizomycotina</taxon>
        <taxon>Eurotiomycetes</taxon>
        <taxon>Chaetothyriomycetidae</taxon>
        <taxon>Chaetothyriales</taxon>
        <taxon>Herpotrichiellaceae</taxon>
        <taxon>Capronia</taxon>
    </lineage>
</organism>
<dbReference type="Pfam" id="PF04082">
    <property type="entry name" value="Fungal_trans"/>
    <property type="match status" value="1"/>
</dbReference>
<feature type="region of interest" description="Disordered" evidence="8">
    <location>
        <begin position="142"/>
        <end position="192"/>
    </location>
</feature>
<dbReference type="Pfam" id="PF00172">
    <property type="entry name" value="Zn_clus"/>
    <property type="match status" value="1"/>
</dbReference>
<evidence type="ECO:0000256" key="4">
    <source>
        <dbReference type="ARBA" id="ARBA00023015"/>
    </source>
</evidence>
<dbReference type="PANTHER" id="PTHR31313:SF79">
    <property type="entry name" value="C6 FINGER DOMAIN-CONTAINING PROTEIN"/>
    <property type="match status" value="1"/>
</dbReference>
<dbReference type="InterPro" id="IPR036864">
    <property type="entry name" value="Zn2-C6_fun-type_DNA-bd_sf"/>
</dbReference>
<comment type="caution">
    <text evidence="10">The sequence shown here is derived from an EMBL/GenBank/DDBJ whole genome shotgun (WGS) entry which is preliminary data.</text>
</comment>
<dbReference type="SMART" id="SM00906">
    <property type="entry name" value="Fungal_trans"/>
    <property type="match status" value="1"/>
</dbReference>
<evidence type="ECO:0000256" key="7">
    <source>
        <dbReference type="ARBA" id="ARBA00023242"/>
    </source>
</evidence>
<feature type="region of interest" description="Disordered" evidence="8">
    <location>
        <begin position="80"/>
        <end position="111"/>
    </location>
</feature>
<dbReference type="PANTHER" id="PTHR31313">
    <property type="entry name" value="TY1 ENHANCER ACTIVATOR"/>
    <property type="match status" value="1"/>
</dbReference>
<dbReference type="Proteomes" id="UP000019484">
    <property type="component" value="Unassembled WGS sequence"/>
</dbReference>
<dbReference type="OrthoDB" id="2283631at2759"/>
<evidence type="ECO:0000313" key="10">
    <source>
        <dbReference type="EMBL" id="EXJ88634.1"/>
    </source>
</evidence>
<feature type="domain" description="Zn(2)-C6 fungal-type" evidence="9">
    <location>
        <begin position="34"/>
        <end position="66"/>
    </location>
</feature>
<keyword evidence="11" id="KW-1185">Reference proteome</keyword>
<dbReference type="GO" id="GO:0005634">
    <property type="term" value="C:nucleus"/>
    <property type="evidence" value="ECO:0007669"/>
    <property type="project" value="UniProtKB-SubCell"/>
</dbReference>
<dbReference type="PROSITE" id="PS00463">
    <property type="entry name" value="ZN2_CY6_FUNGAL_1"/>
    <property type="match status" value="1"/>
</dbReference>
<evidence type="ECO:0000259" key="9">
    <source>
        <dbReference type="PROSITE" id="PS50048"/>
    </source>
</evidence>
<evidence type="ECO:0000256" key="2">
    <source>
        <dbReference type="ARBA" id="ARBA00022723"/>
    </source>
</evidence>
<name>W9Z295_9EURO</name>
<keyword evidence="5" id="KW-0238">DNA-binding</keyword>
<dbReference type="GO" id="GO:0008270">
    <property type="term" value="F:zinc ion binding"/>
    <property type="evidence" value="ECO:0007669"/>
    <property type="project" value="InterPro"/>
</dbReference>
<dbReference type="InterPro" id="IPR001138">
    <property type="entry name" value="Zn2Cys6_DnaBD"/>
</dbReference>
<dbReference type="InterPro" id="IPR007219">
    <property type="entry name" value="XnlR_reg_dom"/>
</dbReference>
<dbReference type="RefSeq" id="XP_007724640.1">
    <property type="nucleotide sequence ID" value="XM_007726450.1"/>
</dbReference>
<evidence type="ECO:0000313" key="11">
    <source>
        <dbReference type="Proteomes" id="UP000019484"/>
    </source>
</evidence>
<dbReference type="HOGENOM" id="CLU_009617_1_0_1"/>
<gene>
    <name evidence="10" type="ORF">A1O1_05565</name>
</gene>
<accession>W9Z295</accession>
<sequence length="974" mass="108109">MQSYPTTSGPPPGPKNYVFVDEHNRHKRLKVMRACEGCRRRKIKCDSATTNTWPCAACVRLKLHCVPPVGGLEGEPGDFSQGGAVEEPIEPQPYLPTPGSSTHPSQNYVGAAPNYQLDQSEPFSYDAYTANYQKPSFDMMDKQYEGYFPDPQQQQFGGTLHDPYQSNSQVYGQAQHDSQSSLGQERAGSSPVDQLTAEELMEHLGSLKIGENGVAPYLRAERKNSTEPDAPVQDAELEVKIPAVFNPGAGAQIRIPPALMPPQEEAMQAFKAFFRDVHPYVPVLNRRQFYDQWRNDKASISPLVLEAVFANAGRLSDDPAQGAQWLALANKHEPCFLDSPRLSTIQALLLLLKARESVPKRGYYYRSWMTCKTAVSMAKDLELHEHHEMHVAGESCGSDPIECLTKTRVWQTLLICETMVGGPQGRTDLGVDPNSVDVSTNPPCSDVDDFEKTISRQFAYFVRNIRNIRLITGVSHKLKRKKDWGLDQEFVAYNAAFNKWPDELPKDLQVVLPANGSVPSLPSHFIGNLHSHYQLGIVMLHRPQLKASESFAADSQWRHHMSVCYNAAKVLCRLQEAILAKFDLTGLLCMQRGINFTIYAILTCIMLHLIALSSPDPEYNSEARDYFVRHMRILERCIAAWPMPETEAQVNALRAAFSADINKPFELKESFPLGSPSDQSRSSPPSQQPTYEKPHLQQQQQQQQQQHEQQQQQQQQQTHQLQLQQIQQQHPQQSIQTQPHHLVDLQQSQPGQYLPQHMTQMRGQTPYLATPPVSVSAYSSDSKPQTPIFPPPPLPHQTAYDMDPQQFSSSNISSSAGGGFYQQSTGSAQPTSVAPNYNMQWNPTPIIDQFDTAFAIPPSDLAPPSSMYGSTGSSPPSATTAGGGGSMQASSFTSGSPTYGSAGGYTQQQPPYFAAQQSQTQHSLHDTSSPPIGGTYYAPAPGVGMLVTPRQWQQSVANVMDSAGLKRRWDFGQN</sequence>
<evidence type="ECO:0000256" key="1">
    <source>
        <dbReference type="ARBA" id="ARBA00004123"/>
    </source>
</evidence>
<dbReference type="Gene3D" id="4.10.240.10">
    <property type="entry name" value="Zn(2)-C6 fungal-type DNA-binding domain"/>
    <property type="match status" value="1"/>
</dbReference>
<keyword evidence="6" id="KW-0804">Transcription</keyword>
<dbReference type="STRING" id="1182541.W9Z295"/>
<keyword evidence="3" id="KW-0862">Zinc</keyword>
<feature type="compositionally biased region" description="Low complexity" evidence="8">
    <location>
        <begin position="869"/>
        <end position="880"/>
    </location>
</feature>
<feature type="compositionally biased region" description="Polar residues" evidence="8">
    <location>
        <begin position="164"/>
        <end position="183"/>
    </location>
</feature>
<keyword evidence="2" id="KW-0479">Metal-binding</keyword>
<feature type="region of interest" description="Disordered" evidence="8">
    <location>
        <begin position="668"/>
        <end position="714"/>
    </location>
</feature>
<dbReference type="InterPro" id="IPR051615">
    <property type="entry name" value="Transcr_Regulatory_Elem"/>
</dbReference>
<evidence type="ECO:0000256" key="3">
    <source>
        <dbReference type="ARBA" id="ARBA00022833"/>
    </source>
</evidence>
<keyword evidence="7" id="KW-0539">Nucleus</keyword>
<feature type="compositionally biased region" description="Polar residues" evidence="8">
    <location>
        <begin position="887"/>
        <end position="908"/>
    </location>
</feature>
<protein>
    <recommendedName>
        <fullName evidence="9">Zn(2)-C6 fungal-type domain-containing protein</fullName>
    </recommendedName>
</protein>
<dbReference type="GO" id="GO:0000981">
    <property type="term" value="F:DNA-binding transcription factor activity, RNA polymerase II-specific"/>
    <property type="evidence" value="ECO:0007669"/>
    <property type="project" value="InterPro"/>
</dbReference>
<keyword evidence="4" id="KW-0805">Transcription regulation</keyword>
<dbReference type="GO" id="GO:0003677">
    <property type="term" value="F:DNA binding"/>
    <property type="evidence" value="ECO:0007669"/>
    <property type="project" value="UniProtKB-KW"/>
</dbReference>
<proteinExistence type="predicted"/>
<dbReference type="SUPFAM" id="SSF57701">
    <property type="entry name" value="Zn2/Cys6 DNA-binding domain"/>
    <property type="match status" value="1"/>
</dbReference>
<dbReference type="CDD" id="cd00067">
    <property type="entry name" value="GAL4"/>
    <property type="match status" value="1"/>
</dbReference>